<reference evidence="1 2" key="1">
    <citation type="submission" date="2015-06" db="EMBL/GenBank/DDBJ databases">
        <title>Recapitulation of the evolution of biosynthetic gene clusters reveals hidden chemical diversity on bacterial genomes.</title>
        <authorList>
            <person name="Cruz-Morales P."/>
            <person name="Martinez-Guerrero C."/>
            <person name="Morales-Escalante M.A."/>
            <person name="Yanez-Guerra L.A."/>
            <person name="Kopp J.F."/>
            <person name="Feldmann J."/>
            <person name="Ramos-Aboites H.E."/>
            <person name="Barona-Gomez F."/>
        </authorList>
    </citation>
    <scope>NUCLEOTIDE SEQUENCE [LARGE SCALE GENOMIC DNA]</scope>
    <source>
        <strain evidence="1 2">ATCC 31245</strain>
    </source>
</reference>
<keyword evidence="2" id="KW-1185">Reference proteome</keyword>
<dbReference type="RefSeq" id="WP_048479373.1">
    <property type="nucleotide sequence ID" value="NZ_JBIRUD010000004.1"/>
</dbReference>
<dbReference type="Pfam" id="PF06718">
    <property type="entry name" value="DUF1203"/>
    <property type="match status" value="1"/>
</dbReference>
<proteinExistence type="predicted"/>
<dbReference type="PATRIC" id="fig|66430.4.peg.936"/>
<dbReference type="InterPro" id="IPR009593">
    <property type="entry name" value="DUF1203"/>
</dbReference>
<sequence>MTTRSAPRPALHAVRPIAPATLAALRERDDAGRPCVPYEDPEGGAPLRCCLRRSRRGEWIALVSYAPLRRWAAEAGVDPGAYDEQGPVFIHAEDCGGPAGDEGHPFARPGVLRTVRRYDAGGRILGGRALFLDEEADAALEAGLAEAFADPRAALVHVRATEFGCFLFEVRRP</sequence>
<dbReference type="EMBL" id="LFML01000122">
    <property type="protein sequence ID" value="KMO94824.1"/>
    <property type="molecule type" value="Genomic_DNA"/>
</dbReference>
<dbReference type="OrthoDB" id="118609at2"/>
<dbReference type="STRING" id="66430.ACS04_26925"/>
<evidence type="ECO:0000313" key="2">
    <source>
        <dbReference type="Proteomes" id="UP000035932"/>
    </source>
</evidence>
<dbReference type="PIRSF" id="PIRSF034110">
    <property type="entry name" value="DUF1203"/>
    <property type="match status" value="1"/>
</dbReference>
<dbReference type="Proteomes" id="UP000035932">
    <property type="component" value="Unassembled WGS sequence"/>
</dbReference>
<comment type="caution">
    <text evidence="1">The sequence shown here is derived from an EMBL/GenBank/DDBJ whole genome shotgun (WGS) entry which is preliminary data.</text>
</comment>
<dbReference type="AlphaFoldDB" id="A0A0J6XI03"/>
<evidence type="ECO:0008006" key="3">
    <source>
        <dbReference type="Google" id="ProtNLM"/>
    </source>
</evidence>
<gene>
    <name evidence="1" type="ORF">ACS04_26925</name>
</gene>
<protein>
    <recommendedName>
        <fullName evidence="3">DUF1203 domain-containing protein</fullName>
    </recommendedName>
</protein>
<evidence type="ECO:0000313" key="1">
    <source>
        <dbReference type="EMBL" id="KMO94824.1"/>
    </source>
</evidence>
<organism evidence="1 2">
    <name type="scientific">Streptomyces roseus</name>
    <dbReference type="NCBI Taxonomy" id="66430"/>
    <lineage>
        <taxon>Bacteria</taxon>
        <taxon>Bacillati</taxon>
        <taxon>Actinomycetota</taxon>
        <taxon>Actinomycetes</taxon>
        <taxon>Kitasatosporales</taxon>
        <taxon>Streptomycetaceae</taxon>
        <taxon>Streptomyces</taxon>
    </lineage>
</organism>
<accession>A0A0J6XI03</accession>
<name>A0A0J6XI03_9ACTN</name>